<reference evidence="1 2" key="1">
    <citation type="submission" date="2024-02" db="EMBL/GenBank/DDBJ databases">
        <authorList>
            <person name="Chen Y."/>
            <person name="Shah S."/>
            <person name="Dougan E. K."/>
            <person name="Thang M."/>
            <person name="Chan C."/>
        </authorList>
    </citation>
    <scope>NUCLEOTIDE SEQUENCE [LARGE SCALE GENOMIC DNA]</scope>
</reference>
<gene>
    <name evidence="1" type="ORF">CCMP2556_LOCUS24911</name>
</gene>
<comment type="caution">
    <text evidence="1">The sequence shown here is derived from an EMBL/GenBank/DDBJ whole genome shotgun (WGS) entry which is preliminary data.</text>
</comment>
<dbReference type="EMBL" id="CAXAMN010016502">
    <property type="protein sequence ID" value="CAK9048347.1"/>
    <property type="molecule type" value="Genomic_DNA"/>
</dbReference>
<dbReference type="Proteomes" id="UP001642484">
    <property type="component" value="Unassembled WGS sequence"/>
</dbReference>
<proteinExistence type="predicted"/>
<organism evidence="1 2">
    <name type="scientific">Durusdinium trenchii</name>
    <dbReference type="NCBI Taxonomy" id="1381693"/>
    <lineage>
        <taxon>Eukaryota</taxon>
        <taxon>Sar</taxon>
        <taxon>Alveolata</taxon>
        <taxon>Dinophyceae</taxon>
        <taxon>Suessiales</taxon>
        <taxon>Symbiodiniaceae</taxon>
        <taxon>Durusdinium</taxon>
    </lineage>
</organism>
<keyword evidence="2" id="KW-1185">Reference proteome</keyword>
<evidence type="ECO:0000313" key="2">
    <source>
        <dbReference type="Proteomes" id="UP001642484"/>
    </source>
</evidence>
<evidence type="ECO:0000313" key="1">
    <source>
        <dbReference type="EMBL" id="CAK9048347.1"/>
    </source>
</evidence>
<name>A0ABP0MC95_9DINO</name>
<accession>A0ABP0MC95</accession>
<sequence>MGLVVQQDRVTKQAPVIFPFLVQKCYFRFIPHAVAWNQALIAAIFTWSPSHCEHPVNHRGQTMQAKLVRSMDPANSFEKRDSAGCIVSHSQEEETHKIKFPLPQSRKRIEHGSCIFRNTAILNSWLSARRLVHTPHTLMG</sequence>
<protein>
    <submittedName>
        <fullName evidence="1">Uncharacterized protein</fullName>
    </submittedName>
</protein>